<evidence type="ECO:0000256" key="1">
    <source>
        <dbReference type="SAM" id="Phobius"/>
    </source>
</evidence>
<keyword evidence="1" id="KW-0472">Membrane</keyword>
<dbReference type="EMBL" id="VCAO01000015">
    <property type="protein sequence ID" value="TMM44846.1"/>
    <property type="molecule type" value="Genomic_DNA"/>
</dbReference>
<keyword evidence="1" id="KW-1133">Transmembrane helix</keyword>
<feature type="transmembrane region" description="Helical" evidence="1">
    <location>
        <begin position="47"/>
        <end position="68"/>
    </location>
</feature>
<dbReference type="Proteomes" id="UP000309668">
    <property type="component" value="Unassembled WGS sequence"/>
</dbReference>
<evidence type="ECO:0000313" key="2">
    <source>
        <dbReference type="EMBL" id="TMM44846.1"/>
    </source>
</evidence>
<evidence type="ECO:0000313" key="3">
    <source>
        <dbReference type="Proteomes" id="UP000309668"/>
    </source>
</evidence>
<sequence length="69" mass="7987">MSDPDNTPNGSKQDWEGFREVDRAIAEDRLSKYSVQKAWADPWERKALYLTAFVIACFVIYVIIYDGLI</sequence>
<organism evidence="2 3">
    <name type="scientific">Qipengyuania marisflavi</name>
    <dbReference type="NCBI Taxonomy" id="2486356"/>
    <lineage>
        <taxon>Bacteria</taxon>
        <taxon>Pseudomonadati</taxon>
        <taxon>Pseudomonadota</taxon>
        <taxon>Alphaproteobacteria</taxon>
        <taxon>Sphingomonadales</taxon>
        <taxon>Erythrobacteraceae</taxon>
        <taxon>Qipengyuania</taxon>
    </lineage>
</organism>
<keyword evidence="1" id="KW-0812">Transmembrane</keyword>
<name>A0A5S3NXQ1_9SPHN</name>
<accession>A0A5S3NXQ1</accession>
<gene>
    <name evidence="2" type="ORF">FEV51_13020</name>
</gene>
<proteinExistence type="predicted"/>
<dbReference type="AlphaFoldDB" id="A0A5S3NXQ1"/>
<protein>
    <submittedName>
        <fullName evidence="2">Uncharacterized protein</fullName>
    </submittedName>
</protein>
<dbReference type="OrthoDB" id="7428780at2"/>
<keyword evidence="3" id="KW-1185">Reference proteome</keyword>
<reference evidence="2 3" key="1">
    <citation type="submission" date="2019-05" db="EMBL/GenBank/DDBJ databases">
        <title>Erythrobacter marisflavi sp. nov., isolated from isolated from water of an estuary environment.</title>
        <authorList>
            <person name="Yoon J.-H."/>
        </authorList>
    </citation>
    <scope>NUCLEOTIDE SEQUENCE [LARGE SCALE GENOMIC DNA]</scope>
    <source>
        <strain evidence="2 3">KEM-5</strain>
    </source>
</reference>
<comment type="caution">
    <text evidence="2">The sequence shown here is derived from an EMBL/GenBank/DDBJ whole genome shotgun (WGS) entry which is preliminary data.</text>
</comment>
<dbReference type="RefSeq" id="WP_010412566.1">
    <property type="nucleotide sequence ID" value="NZ_VCAO01000015.1"/>
</dbReference>